<organism evidence="1">
    <name type="scientific">Ectopseudomonas oleovorans</name>
    <name type="common">Pseudomonas oleovorans</name>
    <dbReference type="NCBI Taxonomy" id="301"/>
    <lineage>
        <taxon>Bacteria</taxon>
        <taxon>Pseudomonadati</taxon>
        <taxon>Pseudomonadota</taxon>
        <taxon>Gammaproteobacteria</taxon>
        <taxon>Pseudomonadales</taxon>
        <taxon>Pseudomonadaceae</taxon>
        <taxon>Ectopseudomonas</taxon>
    </lineage>
</organism>
<protein>
    <submittedName>
        <fullName evidence="1">Uncharacterized protein</fullName>
    </submittedName>
</protein>
<dbReference type="EMBL" id="LR130779">
    <property type="protein sequence ID" value="VDN61233.1"/>
    <property type="molecule type" value="Genomic_DNA"/>
</dbReference>
<dbReference type="AlphaFoldDB" id="A0A653AXY8"/>
<gene>
    <name evidence="1" type="ORF">POT9AD_0242</name>
</gene>
<evidence type="ECO:0000313" key="1">
    <source>
        <dbReference type="EMBL" id="VDN61233.1"/>
    </source>
</evidence>
<proteinExistence type="predicted"/>
<reference evidence="1" key="1">
    <citation type="submission" date="2018-11" db="EMBL/GenBank/DDBJ databases">
        <authorList>
            <consortium name="Genoscope - CEA"/>
            <person name="William W."/>
        </authorList>
    </citation>
    <scope>NUCLEOTIDE SEQUENCE [LARGE SCALE GENOMIC DNA]</scope>
    <source>
        <strain evidence="1">T9AD</strain>
    </source>
</reference>
<accession>A0A653AXY8</accession>
<name>A0A653AXY8_ECTOL</name>
<sequence>MRPLRSYGFAQIRRSVSTDLRIGWEADLRFYGFTEIRRCGFPVLWKAADPYIRGATRAELGVLEHHGR</sequence>